<proteinExistence type="predicted"/>
<comment type="caution">
    <text evidence="2">The sequence shown here is derived from an EMBL/GenBank/DDBJ whole genome shotgun (WGS) entry which is preliminary data.</text>
</comment>
<dbReference type="RefSeq" id="WP_302705905.1">
    <property type="nucleotide sequence ID" value="NZ_JAULSC010000002.1"/>
</dbReference>
<accession>A0ABT8TN93</accession>
<dbReference type="Proteomes" id="UP001168363">
    <property type="component" value="Unassembled WGS sequence"/>
</dbReference>
<organism evidence="2 3">
    <name type="scientific">Nocardioides cremeus</name>
    <dbReference type="NCBI Taxonomy" id="3058044"/>
    <lineage>
        <taxon>Bacteria</taxon>
        <taxon>Bacillati</taxon>
        <taxon>Actinomycetota</taxon>
        <taxon>Actinomycetes</taxon>
        <taxon>Propionibacteriales</taxon>
        <taxon>Nocardioidaceae</taxon>
        <taxon>Nocardioides</taxon>
    </lineage>
</organism>
<sequence>MTRYTNPHVPDDEMSSQSRRGRNAERQQFSDDPVASEMLKTGGNEPTKPAWMLRREAEAREAMRRLEPDD</sequence>
<dbReference type="EMBL" id="JAULSC010000002">
    <property type="protein sequence ID" value="MDO3394905.1"/>
    <property type="molecule type" value="Genomic_DNA"/>
</dbReference>
<feature type="region of interest" description="Disordered" evidence="1">
    <location>
        <begin position="1"/>
        <end position="52"/>
    </location>
</feature>
<protein>
    <submittedName>
        <fullName evidence="2">Uncharacterized protein</fullName>
    </submittedName>
</protein>
<reference evidence="2" key="1">
    <citation type="submission" date="2023-06" db="EMBL/GenBank/DDBJ databases">
        <title>Genome sequence of Nocardioides sp. SOB44.</title>
        <authorList>
            <person name="Zhang G."/>
        </authorList>
    </citation>
    <scope>NUCLEOTIDE SEQUENCE</scope>
    <source>
        <strain evidence="2">SOB44</strain>
    </source>
</reference>
<evidence type="ECO:0000256" key="1">
    <source>
        <dbReference type="SAM" id="MobiDB-lite"/>
    </source>
</evidence>
<evidence type="ECO:0000313" key="3">
    <source>
        <dbReference type="Proteomes" id="UP001168363"/>
    </source>
</evidence>
<evidence type="ECO:0000313" key="2">
    <source>
        <dbReference type="EMBL" id="MDO3394905.1"/>
    </source>
</evidence>
<gene>
    <name evidence="2" type="ORF">QWJ41_04185</name>
</gene>
<name>A0ABT8TN93_9ACTN</name>
<keyword evidence="3" id="KW-1185">Reference proteome</keyword>